<evidence type="ECO:0000313" key="2">
    <source>
        <dbReference type="Proteomes" id="UP000033202"/>
    </source>
</evidence>
<reference evidence="1 2" key="1">
    <citation type="submission" date="2015-04" db="EMBL/GenBank/DDBJ databases">
        <title>Whole genome shotgun sequence of Sphingomonas changbaiensis NBRC 104936.</title>
        <authorList>
            <person name="Katano-Makiyama Y."/>
            <person name="Hosoyama A."/>
            <person name="Hashimoto M."/>
            <person name="Noguchi M."/>
            <person name="Tsuchikane K."/>
            <person name="Ohji S."/>
            <person name="Yamazoe A."/>
            <person name="Ichikawa N."/>
            <person name="Kimura A."/>
            <person name="Fujita N."/>
        </authorList>
    </citation>
    <scope>NUCLEOTIDE SEQUENCE [LARGE SCALE GENOMIC DNA]</scope>
    <source>
        <strain evidence="1 2">NBRC 104936</strain>
    </source>
</reference>
<dbReference type="EMBL" id="BBWU01000039">
    <property type="protein sequence ID" value="GAO39825.1"/>
    <property type="molecule type" value="Genomic_DNA"/>
</dbReference>
<name>A0A0E9MRQ7_9SPHN</name>
<proteinExistence type="predicted"/>
<dbReference type="RefSeq" id="WP_046348628.1">
    <property type="nucleotide sequence ID" value="NZ_BBWU01000039.1"/>
</dbReference>
<accession>A0A0E9MRQ7</accession>
<protein>
    <submittedName>
        <fullName evidence="1">Uncharacterized protein</fullName>
    </submittedName>
</protein>
<dbReference type="OrthoDB" id="8462079at2"/>
<keyword evidence="2" id="KW-1185">Reference proteome</keyword>
<dbReference type="AlphaFoldDB" id="A0A0E9MRQ7"/>
<sequence length="132" mass="14635">MTGYRSPYANPRPYIPASLSEIYDLLGSMILKAPKFIDDSGLLPKRNIDTYFGELVDSFGIVRKKLGDERYTDLIALAAKAKALFAADPDETNGKAKEGFDALYAIEDIIQEVRKRRVKAKLSDDDGEVTGD</sequence>
<gene>
    <name evidence="1" type="ORF">SCH01S_39_01100</name>
</gene>
<dbReference type="STRING" id="1219043.SCH01S_39_01100"/>
<evidence type="ECO:0000313" key="1">
    <source>
        <dbReference type="EMBL" id="GAO39825.1"/>
    </source>
</evidence>
<organism evidence="1 2">
    <name type="scientific">Sphingomonas changbaiensis NBRC 104936</name>
    <dbReference type="NCBI Taxonomy" id="1219043"/>
    <lineage>
        <taxon>Bacteria</taxon>
        <taxon>Pseudomonadati</taxon>
        <taxon>Pseudomonadota</taxon>
        <taxon>Alphaproteobacteria</taxon>
        <taxon>Sphingomonadales</taxon>
        <taxon>Sphingomonadaceae</taxon>
        <taxon>Sphingomonas</taxon>
    </lineage>
</organism>
<dbReference type="Proteomes" id="UP000033202">
    <property type="component" value="Unassembled WGS sequence"/>
</dbReference>
<comment type="caution">
    <text evidence="1">The sequence shown here is derived from an EMBL/GenBank/DDBJ whole genome shotgun (WGS) entry which is preliminary data.</text>
</comment>